<evidence type="ECO:0000313" key="3">
    <source>
        <dbReference type="Proteomes" id="UP000321379"/>
    </source>
</evidence>
<dbReference type="EMBL" id="VRMG01000008">
    <property type="protein sequence ID" value="TXN29984.1"/>
    <property type="molecule type" value="Genomic_DNA"/>
</dbReference>
<dbReference type="SUPFAM" id="SSF54427">
    <property type="entry name" value="NTF2-like"/>
    <property type="match status" value="1"/>
</dbReference>
<sequence length="158" mass="17753">MPSTMKGHHPVLASQENKAIFTDIIVAIWYDIDLGDSTNVQYFFTPDAVLSFDGREIHGREAIHEGYLTRAKSNRLSRHIITNVHVVRQDENSADVVNTLHLFAGNGVPVLPNADPLSVTDTFDHFVKSEDGTWLIENRLLRNLFVREGATFVEPPSK</sequence>
<organism evidence="2 3">
    <name type="scientific">Lacisediminihabitans profunda</name>
    <dbReference type="NCBI Taxonomy" id="2594790"/>
    <lineage>
        <taxon>Bacteria</taxon>
        <taxon>Bacillati</taxon>
        <taxon>Actinomycetota</taxon>
        <taxon>Actinomycetes</taxon>
        <taxon>Micrococcales</taxon>
        <taxon>Microbacteriaceae</taxon>
        <taxon>Lacisediminihabitans</taxon>
    </lineage>
</organism>
<evidence type="ECO:0000313" key="2">
    <source>
        <dbReference type="EMBL" id="TXN29984.1"/>
    </source>
</evidence>
<evidence type="ECO:0000259" key="1">
    <source>
        <dbReference type="Pfam" id="PF13577"/>
    </source>
</evidence>
<gene>
    <name evidence="2" type="ORF">FVP33_12715</name>
</gene>
<dbReference type="Proteomes" id="UP000321379">
    <property type="component" value="Unassembled WGS sequence"/>
</dbReference>
<dbReference type="Gene3D" id="3.10.450.50">
    <property type="match status" value="1"/>
</dbReference>
<keyword evidence="3" id="KW-1185">Reference proteome</keyword>
<dbReference type="CDD" id="cd00531">
    <property type="entry name" value="NTF2_like"/>
    <property type="match status" value="1"/>
</dbReference>
<proteinExistence type="predicted"/>
<name>A0A5C8UQ12_9MICO</name>
<dbReference type="AlphaFoldDB" id="A0A5C8UQ12"/>
<accession>A0A5C8UQ12</accession>
<dbReference type="InterPro" id="IPR037401">
    <property type="entry name" value="SnoaL-like"/>
</dbReference>
<comment type="caution">
    <text evidence="2">The sequence shown here is derived from an EMBL/GenBank/DDBJ whole genome shotgun (WGS) entry which is preliminary data.</text>
</comment>
<protein>
    <recommendedName>
        <fullName evidence="1">SnoaL-like domain-containing protein</fullName>
    </recommendedName>
</protein>
<reference evidence="2 3" key="1">
    <citation type="submission" date="2019-08" db="EMBL/GenBank/DDBJ databases">
        <title>Bacterial whole genome sequence for Glaciihabitans sp. CHu50b-6-2.</title>
        <authorList>
            <person name="Jin L."/>
        </authorList>
    </citation>
    <scope>NUCLEOTIDE SEQUENCE [LARGE SCALE GENOMIC DNA]</scope>
    <source>
        <strain evidence="2 3">CHu50b-6-2</strain>
    </source>
</reference>
<feature type="domain" description="SnoaL-like" evidence="1">
    <location>
        <begin position="25"/>
        <end position="139"/>
    </location>
</feature>
<dbReference type="Pfam" id="PF13577">
    <property type="entry name" value="SnoaL_4"/>
    <property type="match status" value="1"/>
</dbReference>
<dbReference type="InterPro" id="IPR032710">
    <property type="entry name" value="NTF2-like_dom_sf"/>
</dbReference>